<dbReference type="EMBL" id="MTYJ01000448">
    <property type="protein sequence ID" value="OWA54723.1"/>
    <property type="molecule type" value="Genomic_DNA"/>
</dbReference>
<dbReference type="AlphaFoldDB" id="A0A9X6RNT5"/>
<feature type="region of interest" description="Disordered" evidence="1">
    <location>
        <begin position="1"/>
        <end position="20"/>
    </location>
</feature>
<sequence length="181" mass="20947">MFYSSHQRKPKARGAQRKTKRFKFTRRKSVRYHVSEILGQYPPNSGDSPEGYLVQKANCNKLYIQAATLRKTAKVQLEEFHKLPLAERELWEFAYVVAVKWDVHPVTSEIMQIYQLAWTAEGYHPSWVLKCNIHVDGGSVDDLPRGELGYRNAIKTLENAWMASVRLVEGRWVPCKAVARK</sequence>
<comment type="caution">
    <text evidence="2">The sequence shown here is derived from an EMBL/GenBank/DDBJ whole genome shotgun (WGS) entry which is preliminary data.</text>
</comment>
<evidence type="ECO:0000313" key="2">
    <source>
        <dbReference type="EMBL" id="OWA54723.1"/>
    </source>
</evidence>
<reference evidence="3" key="1">
    <citation type="submission" date="2017-01" db="EMBL/GenBank/DDBJ databases">
        <title>Comparative genomics of anhydrobiosis in the tardigrade Hypsibius dujardini.</title>
        <authorList>
            <person name="Yoshida Y."/>
            <person name="Koutsovoulos G."/>
            <person name="Laetsch D."/>
            <person name="Stevens L."/>
            <person name="Kumar S."/>
            <person name="Horikawa D."/>
            <person name="Ishino K."/>
            <person name="Komine S."/>
            <person name="Tomita M."/>
            <person name="Blaxter M."/>
            <person name="Arakawa K."/>
        </authorList>
    </citation>
    <scope>NUCLEOTIDE SEQUENCE [LARGE SCALE GENOMIC DNA]</scope>
    <source>
        <strain evidence="3">Z151</strain>
    </source>
</reference>
<organism evidence="2 3">
    <name type="scientific">Hypsibius exemplaris</name>
    <name type="common">Freshwater tardigrade</name>
    <dbReference type="NCBI Taxonomy" id="2072580"/>
    <lineage>
        <taxon>Eukaryota</taxon>
        <taxon>Metazoa</taxon>
        <taxon>Ecdysozoa</taxon>
        <taxon>Tardigrada</taxon>
        <taxon>Eutardigrada</taxon>
        <taxon>Parachela</taxon>
        <taxon>Hypsibioidea</taxon>
        <taxon>Hypsibiidae</taxon>
        <taxon>Hypsibius</taxon>
    </lineage>
</organism>
<evidence type="ECO:0000256" key="1">
    <source>
        <dbReference type="SAM" id="MobiDB-lite"/>
    </source>
</evidence>
<name>A0A9X6RNT5_HYPEX</name>
<accession>A0A9X6RNT5</accession>
<evidence type="ECO:0000313" key="3">
    <source>
        <dbReference type="Proteomes" id="UP000192578"/>
    </source>
</evidence>
<gene>
    <name evidence="2" type="ORF">BV898_19124</name>
</gene>
<keyword evidence="3" id="KW-1185">Reference proteome</keyword>
<proteinExistence type="predicted"/>
<protein>
    <submittedName>
        <fullName evidence="2">Uncharacterized protein</fullName>
    </submittedName>
</protein>
<dbReference type="Proteomes" id="UP000192578">
    <property type="component" value="Unassembled WGS sequence"/>
</dbReference>